<evidence type="ECO:0000313" key="3">
    <source>
        <dbReference type="Proteomes" id="UP001189429"/>
    </source>
</evidence>
<feature type="compositionally biased region" description="Polar residues" evidence="1">
    <location>
        <begin position="114"/>
        <end position="127"/>
    </location>
</feature>
<comment type="caution">
    <text evidence="2">The sequence shown here is derived from an EMBL/GenBank/DDBJ whole genome shotgun (WGS) entry which is preliminary data.</text>
</comment>
<reference evidence="2" key="1">
    <citation type="submission" date="2023-10" db="EMBL/GenBank/DDBJ databases">
        <authorList>
            <person name="Chen Y."/>
            <person name="Shah S."/>
            <person name="Dougan E. K."/>
            <person name="Thang M."/>
            <person name="Chan C."/>
        </authorList>
    </citation>
    <scope>NUCLEOTIDE SEQUENCE [LARGE SCALE GENOMIC DNA]</scope>
</reference>
<name>A0ABN9THD4_9DINO</name>
<proteinExistence type="predicted"/>
<accession>A0ABN9THD4</accession>
<evidence type="ECO:0000313" key="2">
    <source>
        <dbReference type="EMBL" id="CAK0845316.1"/>
    </source>
</evidence>
<gene>
    <name evidence="2" type="ORF">PCOR1329_LOCUS39139</name>
</gene>
<sequence>MSHSIASQLAVPRLRAGLHEVLGERLRDRVEVLALFVHVRELLHPDLVLGAARALEKDFVAAALTSACSVPSASTRRARRASSPCPSPFAHSCTSNRSVPPASSKRASPPFASTFANSRAAISTATPSPHHPPEWPAGPR</sequence>
<organism evidence="2 3">
    <name type="scientific">Prorocentrum cordatum</name>
    <dbReference type="NCBI Taxonomy" id="2364126"/>
    <lineage>
        <taxon>Eukaryota</taxon>
        <taxon>Sar</taxon>
        <taxon>Alveolata</taxon>
        <taxon>Dinophyceae</taxon>
        <taxon>Prorocentrales</taxon>
        <taxon>Prorocentraceae</taxon>
        <taxon>Prorocentrum</taxon>
    </lineage>
</organism>
<dbReference type="Proteomes" id="UP001189429">
    <property type="component" value="Unassembled WGS sequence"/>
</dbReference>
<feature type="compositionally biased region" description="Low complexity" evidence="1">
    <location>
        <begin position="70"/>
        <end position="90"/>
    </location>
</feature>
<protein>
    <submittedName>
        <fullName evidence="2">Uncharacterized protein</fullName>
    </submittedName>
</protein>
<keyword evidence="3" id="KW-1185">Reference proteome</keyword>
<feature type="region of interest" description="Disordered" evidence="1">
    <location>
        <begin position="70"/>
        <end position="140"/>
    </location>
</feature>
<evidence type="ECO:0000256" key="1">
    <source>
        <dbReference type="SAM" id="MobiDB-lite"/>
    </source>
</evidence>
<dbReference type="EMBL" id="CAUYUJ010014727">
    <property type="protein sequence ID" value="CAK0845316.1"/>
    <property type="molecule type" value="Genomic_DNA"/>
</dbReference>